<protein>
    <submittedName>
        <fullName evidence="12">Quinoprotein glucose dehydrogenase</fullName>
    </submittedName>
</protein>
<evidence type="ECO:0000259" key="11">
    <source>
        <dbReference type="PROSITE" id="PS51007"/>
    </source>
</evidence>
<dbReference type="Pfam" id="PF01011">
    <property type="entry name" value="PQQ"/>
    <property type="match status" value="2"/>
</dbReference>
<feature type="signal peptide" evidence="10">
    <location>
        <begin position="1"/>
        <end position="24"/>
    </location>
</feature>
<dbReference type="AlphaFoldDB" id="A0A328A8G1"/>
<comment type="caution">
    <text evidence="12">The sequence shown here is derived from an EMBL/GenBank/DDBJ whole genome shotgun (WGS) entry which is preliminary data.</text>
</comment>
<dbReference type="Gene3D" id="2.140.10.10">
    <property type="entry name" value="Quinoprotein alcohol dehydrogenase-like superfamily"/>
    <property type="match status" value="2"/>
</dbReference>
<dbReference type="InterPro" id="IPR018391">
    <property type="entry name" value="PQQ_b-propeller_rpt"/>
</dbReference>
<dbReference type="InterPro" id="IPR002372">
    <property type="entry name" value="PQQ_rpt_dom"/>
</dbReference>
<keyword evidence="6" id="KW-0560">Oxidoreductase</keyword>
<keyword evidence="4 8" id="KW-0479">Metal-binding</keyword>
<evidence type="ECO:0000256" key="2">
    <source>
        <dbReference type="ARBA" id="ARBA00008156"/>
    </source>
</evidence>
<dbReference type="Proteomes" id="UP000249725">
    <property type="component" value="Unassembled WGS sequence"/>
</dbReference>
<evidence type="ECO:0000256" key="8">
    <source>
        <dbReference type="PROSITE-ProRule" id="PRU00433"/>
    </source>
</evidence>
<dbReference type="SUPFAM" id="SSF50998">
    <property type="entry name" value="Quinoprotein alcohol dehydrogenase-like"/>
    <property type="match status" value="1"/>
</dbReference>
<evidence type="ECO:0000256" key="10">
    <source>
        <dbReference type="SAM" id="SignalP"/>
    </source>
</evidence>
<dbReference type="Pfam" id="PF13442">
    <property type="entry name" value="Cytochrome_CBB3"/>
    <property type="match status" value="1"/>
</dbReference>
<dbReference type="GO" id="GO:0016020">
    <property type="term" value="C:membrane"/>
    <property type="evidence" value="ECO:0007669"/>
    <property type="project" value="InterPro"/>
</dbReference>
<feature type="region of interest" description="Disordered" evidence="9">
    <location>
        <begin position="358"/>
        <end position="382"/>
    </location>
</feature>
<evidence type="ECO:0000256" key="7">
    <source>
        <dbReference type="ARBA" id="ARBA00023004"/>
    </source>
</evidence>
<evidence type="ECO:0000256" key="6">
    <source>
        <dbReference type="ARBA" id="ARBA00023002"/>
    </source>
</evidence>
<keyword evidence="5 10" id="KW-0732">Signal</keyword>
<dbReference type="InterPro" id="IPR017511">
    <property type="entry name" value="PQQ_mDH"/>
</dbReference>
<dbReference type="InterPro" id="IPR036909">
    <property type="entry name" value="Cyt_c-like_dom_sf"/>
</dbReference>
<dbReference type="OrthoDB" id="9794322at2"/>
<dbReference type="SUPFAM" id="SSF46626">
    <property type="entry name" value="Cytochrome c"/>
    <property type="match status" value="1"/>
</dbReference>
<evidence type="ECO:0000313" key="13">
    <source>
        <dbReference type="Proteomes" id="UP000249725"/>
    </source>
</evidence>
<dbReference type="Gene3D" id="1.10.760.10">
    <property type="entry name" value="Cytochrome c-like domain"/>
    <property type="match status" value="1"/>
</dbReference>
<keyword evidence="7 8" id="KW-0408">Iron</keyword>
<dbReference type="GO" id="GO:0048038">
    <property type="term" value="F:quinone binding"/>
    <property type="evidence" value="ECO:0007669"/>
    <property type="project" value="InterPro"/>
</dbReference>
<feature type="domain" description="Cytochrome c" evidence="11">
    <location>
        <begin position="469"/>
        <end position="545"/>
    </location>
</feature>
<proteinExistence type="inferred from homology"/>
<dbReference type="CDD" id="cd10280">
    <property type="entry name" value="PQQ_mGDH"/>
    <property type="match status" value="1"/>
</dbReference>
<comment type="cofactor">
    <cofactor evidence="1">
        <name>pyrroloquinoline quinone</name>
        <dbReference type="ChEBI" id="CHEBI:58442"/>
    </cofactor>
</comment>
<evidence type="ECO:0000256" key="3">
    <source>
        <dbReference type="ARBA" id="ARBA00022617"/>
    </source>
</evidence>
<gene>
    <name evidence="12" type="ORF">DJ018_18610</name>
</gene>
<name>A0A328A8G1_9CAUL</name>
<dbReference type="PROSITE" id="PS51007">
    <property type="entry name" value="CYTC"/>
    <property type="match status" value="1"/>
</dbReference>
<evidence type="ECO:0000256" key="5">
    <source>
        <dbReference type="ARBA" id="ARBA00022729"/>
    </source>
</evidence>
<dbReference type="GO" id="GO:0009055">
    <property type="term" value="F:electron transfer activity"/>
    <property type="evidence" value="ECO:0007669"/>
    <property type="project" value="InterPro"/>
</dbReference>
<dbReference type="GO" id="GO:0020037">
    <property type="term" value="F:heme binding"/>
    <property type="evidence" value="ECO:0007669"/>
    <property type="project" value="InterPro"/>
</dbReference>
<evidence type="ECO:0000313" key="12">
    <source>
        <dbReference type="EMBL" id="RAK50755.1"/>
    </source>
</evidence>
<dbReference type="GO" id="GO:0046872">
    <property type="term" value="F:metal ion binding"/>
    <property type="evidence" value="ECO:0007669"/>
    <property type="project" value="UniProtKB-KW"/>
</dbReference>
<dbReference type="InterPro" id="IPR009056">
    <property type="entry name" value="Cyt_c-like_dom"/>
</dbReference>
<dbReference type="PANTHER" id="PTHR32303">
    <property type="entry name" value="QUINOPROTEIN ALCOHOL DEHYDROGENASE (CYTOCHROME C)"/>
    <property type="match status" value="1"/>
</dbReference>
<keyword evidence="13" id="KW-1185">Reference proteome</keyword>
<dbReference type="EMBL" id="QFYR01000006">
    <property type="protein sequence ID" value="RAK50755.1"/>
    <property type="molecule type" value="Genomic_DNA"/>
</dbReference>
<evidence type="ECO:0000256" key="4">
    <source>
        <dbReference type="ARBA" id="ARBA00022723"/>
    </source>
</evidence>
<dbReference type="RefSeq" id="WP_111516484.1">
    <property type="nucleotide sequence ID" value="NZ_QFYR01000006.1"/>
</dbReference>
<dbReference type="PANTHER" id="PTHR32303:SF4">
    <property type="entry name" value="QUINOPROTEIN GLUCOSE DEHYDROGENASE"/>
    <property type="match status" value="1"/>
</dbReference>
<evidence type="ECO:0000256" key="1">
    <source>
        <dbReference type="ARBA" id="ARBA00001931"/>
    </source>
</evidence>
<keyword evidence="3 8" id="KW-0349">Heme</keyword>
<dbReference type="SMART" id="SM00564">
    <property type="entry name" value="PQQ"/>
    <property type="match status" value="5"/>
</dbReference>
<dbReference type="GO" id="GO:0008876">
    <property type="term" value="F:quinoprotein glucose dehydrogenase activity"/>
    <property type="evidence" value="ECO:0007669"/>
    <property type="project" value="TreeGrafter"/>
</dbReference>
<reference evidence="13" key="1">
    <citation type="submission" date="2018-05" db="EMBL/GenBank/DDBJ databases">
        <authorList>
            <person name="Li X."/>
        </authorList>
    </citation>
    <scope>NUCLEOTIDE SEQUENCE [LARGE SCALE GENOMIC DNA]</scope>
    <source>
        <strain evidence="13">YIM 73061</strain>
    </source>
</reference>
<dbReference type="InterPro" id="IPR011047">
    <property type="entry name" value="Quinoprotein_ADH-like_sf"/>
</dbReference>
<feature type="chain" id="PRO_5016429797" evidence="10">
    <location>
        <begin position="25"/>
        <end position="709"/>
    </location>
</feature>
<organism evidence="12 13">
    <name type="scientific">Phenylobacterium deserti</name>
    <dbReference type="NCBI Taxonomy" id="1914756"/>
    <lineage>
        <taxon>Bacteria</taxon>
        <taxon>Pseudomonadati</taxon>
        <taxon>Pseudomonadota</taxon>
        <taxon>Alphaproteobacteria</taxon>
        <taxon>Caulobacterales</taxon>
        <taxon>Caulobacteraceae</taxon>
        <taxon>Phenylobacterium</taxon>
    </lineage>
</organism>
<accession>A0A328A8G1</accession>
<comment type="similarity">
    <text evidence="2">Belongs to the bacterial PQQ dehydrogenase family.</text>
</comment>
<evidence type="ECO:0000256" key="9">
    <source>
        <dbReference type="SAM" id="MobiDB-lite"/>
    </source>
</evidence>
<sequence length="709" mass="76063">MRSRSLRAIAAALAAAGLASGAPAPGGNGFAPASQDWPAYGGNPAGQRYSALAQITPANVASLAPAWRFDTGEGELQTHPLAMDGVVFGFTPGLKVVAIDGASGRQLWRFDPGLEGTQPSRGFAWWTDGKTKRLFAGVMNRLYALDPATGRPDPAFGKGGMIDLREGFEGDPARQAVYNTTPGVIFGDLIILGFRTSESAPATPGDIRAYDVRTGALRWTFHTLPKAGEPGHETWSRDPRTVSGAANNWAGMALDRARGIVYVPTGSAVNDFYGADRLGDNLYANSLLALDARTGKRIWHFQAVHHDILDRDFPSPPVLLTVRQNGRSIDAVAQATKHGALFVFDRVTGHPLFPIEERPVPASTVPGERAAPTQPMPLKPAPYSRQQLTEDMLTRRTPQAHAWAVEAFRKLINGGPFQPLSVGRDSVVMPGYDGGAEWGGQAVDPKSGVLFINANDMAWLGSLREAASGGGAAGERTYQAQCAVCHGANREGAPPNFPDLRDVTQRLTEAQIDYIIRQGRGRMPGFPQLSDVQREEVVEFLAGRTPQAGEKREVSNGPERAPYRFTGYRRFNDPDGYPAVAPPWGTLNAIDLNTGEYLWRIPFGSYPDLAAKGQPDTGSESYGGPIVTGSGLLFIGATVHDRMFRAFDSRTGKLLWRQELPFAGTATPITYMAGGRQYVLIAASGGRNKAGPQGSAYVAFALPAGRRAN</sequence>